<dbReference type="Proteomes" id="UP000010798">
    <property type="component" value="Chromosome"/>
</dbReference>
<gene>
    <name evidence="1" type="ordered locus">Sinac_6305</name>
</gene>
<evidence type="ECO:0008006" key="3">
    <source>
        <dbReference type="Google" id="ProtNLM"/>
    </source>
</evidence>
<dbReference type="Gene3D" id="3.90.550.10">
    <property type="entry name" value="Spore Coat Polysaccharide Biosynthesis Protein SpsA, Chain A"/>
    <property type="match status" value="1"/>
</dbReference>
<keyword evidence="2" id="KW-1185">Reference proteome</keyword>
<dbReference type="SUPFAM" id="SSF53448">
    <property type="entry name" value="Nucleotide-diphospho-sugar transferases"/>
    <property type="match status" value="1"/>
</dbReference>
<dbReference type="InterPro" id="IPR029063">
    <property type="entry name" value="SAM-dependent_MTases_sf"/>
</dbReference>
<evidence type="ECO:0000313" key="2">
    <source>
        <dbReference type="Proteomes" id="UP000010798"/>
    </source>
</evidence>
<sequence length="680" mass="76969">MARQLILGLGAGQCGLELFSDILGRQPYTRVNCQQPPLLPWNRVEGVPGIRDRLTRLLATTRERFVGDVASFYLPYVEQAVAFDPTIRMVCLKRPADEVVAGFLAALNQAPRTPVDHWAEHPQPPFEHHLLWSKTFPKYDVVDRESGIRRYWAEYYAIADEWSRRFPEQFRVVDTERLTTADGVLDVLSFCGFPWSDQVVVTGKNPAVRVHPDPGPPPHPYPNPLDPRRCVVLVPFSSFIQSDCEQALKELERRGYQVRRVGGFSQIDQARNLLATDALLEGFEETLWIDSDIAFHPDDVEKLRQHHLPIVCGIYPQKGKHSLACHMMPGTPSTVFGKDGNVVELLYAATGFLLIRREVYLSVQRELDLPTTNEQFGKPMIPFFLPMIRPHDEGSWYLAEDYAFCHRARDCGFKIYADTSIRLWHIGTYRYGWEDAGLDRPRFASFTLNFKDGGVGDPPVATADAKPAVLEFLARHPWPSEKPKVPPPPIRNWLFPSTQAVFEETIPQDARVIVEVGSFTGRSTRFLADHAPTALVIAIDHWRGSPEMANDPEVVAFLPRLYETFLAECWLFRDRVVPVRRSSLEGLREVADAGLRPDVIFIDADHSYEAVRADLACALDLFPQARIIGDDWNWGSVRQAVQEACRARRLQCEVHGVGWRILPVGGAEAIDKTPKDTGHL</sequence>
<evidence type="ECO:0000313" key="1">
    <source>
        <dbReference type="EMBL" id="AGA30391.1"/>
    </source>
</evidence>
<dbReference type="SUPFAM" id="SSF53335">
    <property type="entry name" value="S-adenosyl-L-methionine-dependent methyltransferases"/>
    <property type="match status" value="1"/>
</dbReference>
<protein>
    <recommendedName>
        <fullName evidence="3">Methyltransferase family protein</fullName>
    </recommendedName>
</protein>
<accession>L0DP08</accession>
<dbReference type="PANTHER" id="PTHR37909:SF1">
    <property type="entry name" value="S-ADENOSYL-L-METHIONINE-DEPENDENT METHYLTRANSFERASES SUPERFAMILY PROTEIN"/>
    <property type="match status" value="1"/>
</dbReference>
<organism evidence="1 2">
    <name type="scientific">Singulisphaera acidiphila (strain ATCC BAA-1392 / DSM 18658 / VKM B-2454 / MOB10)</name>
    <dbReference type="NCBI Taxonomy" id="886293"/>
    <lineage>
        <taxon>Bacteria</taxon>
        <taxon>Pseudomonadati</taxon>
        <taxon>Planctomycetota</taxon>
        <taxon>Planctomycetia</taxon>
        <taxon>Isosphaerales</taxon>
        <taxon>Isosphaeraceae</taxon>
        <taxon>Singulisphaera</taxon>
    </lineage>
</organism>
<dbReference type="STRING" id="886293.Sinac_6305"/>
<dbReference type="PANTHER" id="PTHR37909">
    <property type="entry name" value="S-ADENOSYL-L-METHIONINE-DEPENDENT METHYLTRANSFERASES SUPERFAMILY PROTEIN"/>
    <property type="match status" value="1"/>
</dbReference>
<proteinExistence type="predicted"/>
<dbReference type="InterPro" id="IPR029044">
    <property type="entry name" value="Nucleotide-diphossugar_trans"/>
</dbReference>
<dbReference type="AlphaFoldDB" id="L0DP08"/>
<name>L0DP08_SINAD</name>
<dbReference type="eggNOG" id="COG4122">
    <property type="taxonomic scope" value="Bacteria"/>
</dbReference>
<dbReference type="KEGG" id="saci:Sinac_6305"/>
<dbReference type="EMBL" id="CP003364">
    <property type="protein sequence ID" value="AGA30391.1"/>
    <property type="molecule type" value="Genomic_DNA"/>
</dbReference>
<dbReference type="HOGENOM" id="CLU_404340_0_0_0"/>
<dbReference type="Gene3D" id="3.40.50.300">
    <property type="entry name" value="P-loop containing nucleotide triphosphate hydrolases"/>
    <property type="match status" value="1"/>
</dbReference>
<dbReference type="InterPro" id="IPR027417">
    <property type="entry name" value="P-loop_NTPase"/>
</dbReference>
<dbReference type="Gene3D" id="3.40.50.150">
    <property type="entry name" value="Vaccinia Virus protein VP39"/>
    <property type="match status" value="1"/>
</dbReference>
<dbReference type="eggNOG" id="COG1216">
    <property type="taxonomic scope" value="Bacteria"/>
</dbReference>
<dbReference type="SUPFAM" id="SSF52540">
    <property type="entry name" value="P-loop containing nucleoside triphosphate hydrolases"/>
    <property type="match status" value="1"/>
</dbReference>
<reference evidence="1 2" key="1">
    <citation type="submission" date="2012-02" db="EMBL/GenBank/DDBJ databases">
        <title>Complete sequence of chromosome of Singulisphaera acidiphila DSM 18658.</title>
        <authorList>
            <consortium name="US DOE Joint Genome Institute (JGI-PGF)"/>
            <person name="Lucas S."/>
            <person name="Copeland A."/>
            <person name="Lapidus A."/>
            <person name="Glavina del Rio T."/>
            <person name="Dalin E."/>
            <person name="Tice H."/>
            <person name="Bruce D."/>
            <person name="Goodwin L."/>
            <person name="Pitluck S."/>
            <person name="Peters L."/>
            <person name="Ovchinnikova G."/>
            <person name="Chertkov O."/>
            <person name="Kyrpides N."/>
            <person name="Mavromatis K."/>
            <person name="Ivanova N."/>
            <person name="Brettin T."/>
            <person name="Detter J.C."/>
            <person name="Han C."/>
            <person name="Larimer F."/>
            <person name="Land M."/>
            <person name="Hauser L."/>
            <person name="Markowitz V."/>
            <person name="Cheng J.-F."/>
            <person name="Hugenholtz P."/>
            <person name="Woyke T."/>
            <person name="Wu D."/>
            <person name="Tindall B."/>
            <person name="Pomrenke H."/>
            <person name="Brambilla E."/>
            <person name="Klenk H.-P."/>
            <person name="Eisen J.A."/>
        </authorList>
    </citation>
    <scope>NUCLEOTIDE SEQUENCE [LARGE SCALE GENOMIC DNA]</scope>
    <source>
        <strain evidence="2">ATCC BAA-1392 / DSM 18658 / VKM B-2454 / MOB10</strain>
    </source>
</reference>
<dbReference type="Pfam" id="PF13578">
    <property type="entry name" value="Methyltransf_24"/>
    <property type="match status" value="1"/>
</dbReference>
<dbReference type="RefSeq" id="WP_015249477.1">
    <property type="nucleotide sequence ID" value="NC_019892.1"/>
</dbReference>
<dbReference type="OrthoDB" id="6679586at2"/>